<name>A0A292PKK2_9PEZI</name>
<gene>
    <name evidence="1" type="ORF">GSTUAT00007722001</name>
</gene>
<dbReference type="AlphaFoldDB" id="A0A292PKK2"/>
<dbReference type="Proteomes" id="UP001412239">
    <property type="component" value="Unassembled WGS sequence"/>
</dbReference>
<accession>A0A292PKK2</accession>
<sequence>MITTKRTNQTSSTRSLPPSLWPFRFPSSISTFRPPFPSSFRRMHYSATPEHSRNKIVFRKAKLRGGIQSAPQAIACKYLKHAPGDYANKQAIVRTCRVAPRPSKNPCLIGV</sequence>
<keyword evidence="2" id="KW-1185">Reference proteome</keyword>
<reference evidence="1" key="1">
    <citation type="submission" date="2015-10" db="EMBL/GenBank/DDBJ databases">
        <authorList>
            <person name="Regsiter A."/>
            <person name="william w."/>
        </authorList>
    </citation>
    <scope>NUCLEOTIDE SEQUENCE</scope>
    <source>
        <strain evidence="1">Montdore</strain>
    </source>
</reference>
<evidence type="ECO:0000313" key="1">
    <source>
        <dbReference type="EMBL" id="CUS08192.1"/>
    </source>
</evidence>
<organism evidence="1 2">
    <name type="scientific">Tuber aestivum</name>
    <name type="common">summer truffle</name>
    <dbReference type="NCBI Taxonomy" id="59557"/>
    <lineage>
        <taxon>Eukaryota</taxon>
        <taxon>Fungi</taxon>
        <taxon>Dikarya</taxon>
        <taxon>Ascomycota</taxon>
        <taxon>Pezizomycotina</taxon>
        <taxon>Pezizomycetes</taxon>
        <taxon>Pezizales</taxon>
        <taxon>Tuberaceae</taxon>
        <taxon>Tuber</taxon>
    </lineage>
</organism>
<protein>
    <submittedName>
        <fullName evidence="1">Uncharacterized protein</fullName>
    </submittedName>
</protein>
<dbReference type="EMBL" id="LN891144">
    <property type="protein sequence ID" value="CUS08192.1"/>
    <property type="molecule type" value="Genomic_DNA"/>
</dbReference>
<evidence type="ECO:0000313" key="2">
    <source>
        <dbReference type="Proteomes" id="UP001412239"/>
    </source>
</evidence>
<proteinExistence type="predicted"/>